<feature type="domain" description="RNA-binding S4" evidence="7">
    <location>
        <begin position="105"/>
        <end position="165"/>
    </location>
</feature>
<accession>A0A368L866</accession>
<name>A0A368L866_9BURK</name>
<gene>
    <name evidence="8" type="ORF">DU000_03060</name>
</gene>
<keyword evidence="3 5" id="KW-0413">Isomerase</keyword>
<proteinExistence type="inferred from homology"/>
<dbReference type="SUPFAM" id="SSF55174">
    <property type="entry name" value="Alpha-L RNA-binding motif"/>
    <property type="match status" value="1"/>
</dbReference>
<evidence type="ECO:0000313" key="9">
    <source>
        <dbReference type="Proteomes" id="UP000252357"/>
    </source>
</evidence>
<feature type="region of interest" description="Disordered" evidence="6">
    <location>
        <begin position="344"/>
        <end position="499"/>
    </location>
</feature>
<dbReference type="SMART" id="SM00363">
    <property type="entry name" value="S4"/>
    <property type="match status" value="1"/>
</dbReference>
<evidence type="ECO:0000256" key="1">
    <source>
        <dbReference type="ARBA" id="ARBA00008348"/>
    </source>
</evidence>
<dbReference type="Gene3D" id="3.10.290.10">
    <property type="entry name" value="RNA-binding S4 domain"/>
    <property type="match status" value="1"/>
</dbReference>
<evidence type="ECO:0000313" key="8">
    <source>
        <dbReference type="EMBL" id="RCS59701.1"/>
    </source>
</evidence>
<dbReference type="InterPro" id="IPR018496">
    <property type="entry name" value="PsdUridine_synth_RsuA/RluB_CS"/>
</dbReference>
<dbReference type="NCBIfam" id="NF007976">
    <property type="entry name" value="PRK10700.1"/>
    <property type="match status" value="1"/>
</dbReference>
<dbReference type="EMBL" id="QPGB01000001">
    <property type="protein sequence ID" value="RCS59701.1"/>
    <property type="molecule type" value="Genomic_DNA"/>
</dbReference>
<feature type="compositionally biased region" description="Polar residues" evidence="6">
    <location>
        <begin position="377"/>
        <end position="417"/>
    </location>
</feature>
<dbReference type="InterPro" id="IPR020094">
    <property type="entry name" value="TruA/RsuA/RluB/E/F_N"/>
</dbReference>
<dbReference type="CDD" id="cd00165">
    <property type="entry name" value="S4"/>
    <property type="match status" value="1"/>
</dbReference>
<dbReference type="GO" id="GO:0000455">
    <property type="term" value="P:enzyme-directed rRNA pseudouridine synthesis"/>
    <property type="evidence" value="ECO:0007669"/>
    <property type="project" value="UniProtKB-ARBA"/>
</dbReference>
<dbReference type="AlphaFoldDB" id="A0A368L866"/>
<sequence>MRHQQRQARQETPPVESQHVATTESLVVNTEGYSPDAEGDRATTQVSQPILIDEADGLMVPVANLRANLGLRGQVDGRGRSSRFLGGHSQNSKGARAPALTDDSEKLHKVLADAGIGSRRDMEELILAGRVSVNGLPAHIGQRIEATDQVRVNGKLLHRKVSKRPPRVIIYHKPAGEIVSQDDPEKRASVFDNLPKLKGSRWVAIGRLDFNTEGLLILTTSGDLANRFMHPRHGMEREYAVRVLGELTEETRQALLQGISLDDGPAQFAQVEPLGGEGVNQWYRVVISEGRNREVRRMFEAVGLTVSRLLRTRFGPIPLPPPLRRGRWQELQEDEVKALLHLLSDKNEQHGTTQAGLNQARKAMRQPPRAANRHGRSQNGNAPSRNSRQPDPMQTSFGVTTYSTTSSLYDNPTSNSRHAGGAARSWNSGHPSEFTQSGYNAGGNARPGQRTAGRNPGRQASRDVDGNTQRPSTGANRSGNRAGRPASGKPGRSKPRNSY</sequence>
<dbReference type="PANTHER" id="PTHR47683">
    <property type="entry name" value="PSEUDOURIDINE SYNTHASE FAMILY PROTEIN-RELATED"/>
    <property type="match status" value="1"/>
</dbReference>
<comment type="caution">
    <text evidence="8">The sequence shown here is derived from an EMBL/GenBank/DDBJ whole genome shotgun (WGS) entry which is preliminary data.</text>
</comment>
<dbReference type="OrthoDB" id="9807213at2"/>
<feature type="compositionally biased region" description="Polar residues" evidence="6">
    <location>
        <begin position="466"/>
        <end position="479"/>
    </location>
</feature>
<reference evidence="8 9" key="1">
    <citation type="journal article" date="2018" name="Int. J. Syst. Evol. Microbiol.">
        <title>Parvibium lacunae gen. nov., sp. nov., a new member of the family Alcaligenaceae isolated from a freshwater pond.</title>
        <authorList>
            <person name="Chen W.M."/>
            <person name="Xie P.B."/>
            <person name="Hsu M.Y."/>
            <person name="Sheu S.Y."/>
        </authorList>
    </citation>
    <scope>NUCLEOTIDE SEQUENCE [LARGE SCALE GENOMIC DNA]</scope>
    <source>
        <strain evidence="8 9">KMB9</strain>
    </source>
</reference>
<evidence type="ECO:0000256" key="5">
    <source>
        <dbReference type="RuleBase" id="RU003887"/>
    </source>
</evidence>
<evidence type="ECO:0000256" key="3">
    <source>
        <dbReference type="ARBA" id="ARBA00023235"/>
    </source>
</evidence>
<dbReference type="PANTHER" id="PTHR47683:SF3">
    <property type="entry name" value="RIBOSOMAL LARGE SUBUNIT PSEUDOURIDINE SYNTHASE B"/>
    <property type="match status" value="1"/>
</dbReference>
<dbReference type="InterPro" id="IPR000748">
    <property type="entry name" value="PsdUridine_synth_RsuA/RluB/E/F"/>
</dbReference>
<dbReference type="InterPro" id="IPR042092">
    <property type="entry name" value="PsdUridine_s_RsuA/RluB/E/F_cat"/>
</dbReference>
<evidence type="ECO:0000256" key="2">
    <source>
        <dbReference type="ARBA" id="ARBA00022884"/>
    </source>
</evidence>
<dbReference type="EC" id="5.4.99.-" evidence="5"/>
<feature type="compositionally biased region" description="Polar residues" evidence="6">
    <location>
        <begin position="425"/>
        <end position="439"/>
    </location>
</feature>
<evidence type="ECO:0000256" key="4">
    <source>
        <dbReference type="PROSITE-ProRule" id="PRU00182"/>
    </source>
</evidence>
<dbReference type="Pfam" id="PF01479">
    <property type="entry name" value="S4"/>
    <property type="match status" value="1"/>
</dbReference>
<dbReference type="InterPro" id="IPR036986">
    <property type="entry name" value="S4_RNA-bd_sf"/>
</dbReference>
<evidence type="ECO:0000259" key="7">
    <source>
        <dbReference type="SMART" id="SM00363"/>
    </source>
</evidence>
<dbReference type="Pfam" id="PF00849">
    <property type="entry name" value="PseudoU_synth_2"/>
    <property type="match status" value="1"/>
</dbReference>
<dbReference type="GO" id="GO:0120159">
    <property type="term" value="F:rRNA pseudouridine synthase activity"/>
    <property type="evidence" value="ECO:0007669"/>
    <property type="project" value="UniProtKB-ARBA"/>
</dbReference>
<organism evidence="8 9">
    <name type="scientific">Parvibium lacunae</name>
    <dbReference type="NCBI Taxonomy" id="1888893"/>
    <lineage>
        <taxon>Bacteria</taxon>
        <taxon>Pseudomonadati</taxon>
        <taxon>Pseudomonadota</taxon>
        <taxon>Betaproteobacteria</taxon>
        <taxon>Burkholderiales</taxon>
        <taxon>Alcaligenaceae</taxon>
        <taxon>Parvibium</taxon>
    </lineage>
</organism>
<dbReference type="Gene3D" id="3.30.70.1560">
    <property type="entry name" value="Alpha-L RNA-binding motif"/>
    <property type="match status" value="1"/>
</dbReference>
<dbReference type="InterPro" id="IPR020103">
    <property type="entry name" value="PsdUridine_synth_cat_dom_sf"/>
</dbReference>
<evidence type="ECO:0000256" key="6">
    <source>
        <dbReference type="SAM" id="MobiDB-lite"/>
    </source>
</evidence>
<dbReference type="FunFam" id="3.10.290.10:FF:000003">
    <property type="entry name" value="Pseudouridine synthase"/>
    <property type="match status" value="1"/>
</dbReference>
<keyword evidence="9" id="KW-1185">Reference proteome</keyword>
<dbReference type="NCBIfam" id="TIGR00093">
    <property type="entry name" value="pseudouridine synthase"/>
    <property type="match status" value="1"/>
</dbReference>
<protein>
    <recommendedName>
        <fullName evidence="5">Pseudouridine synthase</fullName>
        <ecNumber evidence="5">5.4.99.-</ecNumber>
    </recommendedName>
</protein>
<comment type="similarity">
    <text evidence="1 5">Belongs to the pseudouridine synthase RsuA family.</text>
</comment>
<dbReference type="FunFam" id="3.30.70.1560:FF:000001">
    <property type="entry name" value="Pseudouridine synthase"/>
    <property type="match status" value="1"/>
</dbReference>
<dbReference type="Proteomes" id="UP000252357">
    <property type="component" value="Unassembled WGS sequence"/>
</dbReference>
<dbReference type="GO" id="GO:0005829">
    <property type="term" value="C:cytosol"/>
    <property type="evidence" value="ECO:0007669"/>
    <property type="project" value="UniProtKB-ARBA"/>
</dbReference>
<dbReference type="SUPFAM" id="SSF55120">
    <property type="entry name" value="Pseudouridine synthase"/>
    <property type="match status" value="1"/>
</dbReference>
<dbReference type="GO" id="GO:0003723">
    <property type="term" value="F:RNA binding"/>
    <property type="evidence" value="ECO:0007669"/>
    <property type="project" value="UniProtKB-KW"/>
</dbReference>
<dbReference type="InterPro" id="IPR006145">
    <property type="entry name" value="PsdUridine_synth_RsuA/RluA"/>
</dbReference>
<dbReference type="InterPro" id="IPR050343">
    <property type="entry name" value="RsuA_PseudoU_synthase"/>
</dbReference>
<dbReference type="Gene3D" id="3.30.70.580">
    <property type="entry name" value="Pseudouridine synthase I, catalytic domain, N-terminal subdomain"/>
    <property type="match status" value="1"/>
</dbReference>
<keyword evidence="2 4" id="KW-0694">RNA-binding</keyword>
<dbReference type="InterPro" id="IPR002942">
    <property type="entry name" value="S4_RNA-bd"/>
</dbReference>
<dbReference type="PROSITE" id="PS50889">
    <property type="entry name" value="S4"/>
    <property type="match status" value="1"/>
</dbReference>
<feature type="region of interest" description="Disordered" evidence="6">
    <location>
        <begin position="1"/>
        <end position="44"/>
    </location>
</feature>
<feature type="region of interest" description="Disordered" evidence="6">
    <location>
        <begin position="76"/>
        <end position="102"/>
    </location>
</feature>
<dbReference type="PROSITE" id="PS01149">
    <property type="entry name" value="PSI_RSU"/>
    <property type="match status" value="1"/>
</dbReference>
<feature type="compositionally biased region" description="Polar residues" evidence="6">
    <location>
        <begin position="19"/>
        <end position="32"/>
    </location>
</feature>